<reference evidence="2" key="1">
    <citation type="submission" date="2022-11" db="EMBL/GenBank/DDBJ databases">
        <authorList>
            <person name="Petersen C."/>
        </authorList>
    </citation>
    <scope>NUCLEOTIDE SEQUENCE</scope>
    <source>
        <strain evidence="2">IBT 30069</strain>
    </source>
</reference>
<dbReference type="Pfam" id="PF01636">
    <property type="entry name" value="APH"/>
    <property type="match status" value="1"/>
</dbReference>
<evidence type="ECO:0000313" key="3">
    <source>
        <dbReference type="Proteomes" id="UP001149165"/>
    </source>
</evidence>
<sequence length="404" mass="45992">MISINQDWTSFEGIDQDTDHARLLRTVLKSANWNHLCSKAIEIRRKLDPQTHETITCSAETSKFTSGQCNLVIVVRFSDSIEWLARIMLPLECEEDVSSLSLLSEISTMDLIRTKSSVPVPRVFGYDTTTNEIGYRYILMEAIPGKTLDMRIALSVPNEHKRSFAAQLAGYIYELSTITFNKIGRVISPDLPQADGQFDLHAFPIDGSDIAPLNTSLEYFYLLRKAQTKSILKAHPNDSEWETAAWLLEKSLTSLVVEEHLYGPFPICHLDFHYNNIIVDDSFRIIGIIDWSHSQAVPIERFAMIPEFIPPPAAPESTKRAITGFRDLFIAELENIEIQKSKTSSASKFDLSRLFSSPRAEAVCRCTYSYPWRAIFDAKLTLPLFYGKNAKLEDFRAFFTDRRV</sequence>
<dbReference type="PANTHER" id="PTHR21310">
    <property type="entry name" value="AMINOGLYCOSIDE PHOSPHOTRANSFERASE-RELATED-RELATED"/>
    <property type="match status" value="1"/>
</dbReference>
<dbReference type="InterPro" id="IPR051678">
    <property type="entry name" value="AGP_Transferase"/>
</dbReference>
<protein>
    <recommendedName>
        <fullName evidence="1">Aminoglycoside phosphotransferase domain-containing protein</fullName>
    </recommendedName>
</protein>
<feature type="domain" description="Aminoglycoside phosphotransferase" evidence="1">
    <location>
        <begin position="63"/>
        <end position="294"/>
    </location>
</feature>
<dbReference type="Gene3D" id="3.90.1200.10">
    <property type="match status" value="1"/>
</dbReference>
<dbReference type="PANTHER" id="PTHR21310:SF15">
    <property type="entry name" value="AMINOGLYCOSIDE PHOSPHOTRANSFERASE DOMAIN-CONTAINING PROTEIN"/>
    <property type="match status" value="1"/>
</dbReference>
<proteinExistence type="predicted"/>
<dbReference type="InterPro" id="IPR002575">
    <property type="entry name" value="Aminoglycoside_PTrfase"/>
</dbReference>
<reference evidence="2" key="2">
    <citation type="journal article" date="2023" name="IMA Fungus">
        <title>Comparative genomic study of the Penicillium genus elucidates a diverse pangenome and 15 lateral gene transfer events.</title>
        <authorList>
            <person name="Petersen C."/>
            <person name="Sorensen T."/>
            <person name="Nielsen M.R."/>
            <person name="Sondergaard T.E."/>
            <person name="Sorensen J.L."/>
            <person name="Fitzpatrick D.A."/>
            <person name="Frisvad J.C."/>
            <person name="Nielsen K.L."/>
        </authorList>
    </citation>
    <scope>NUCLEOTIDE SEQUENCE</scope>
    <source>
        <strain evidence="2">IBT 30069</strain>
    </source>
</reference>
<keyword evidence="3" id="KW-1185">Reference proteome</keyword>
<evidence type="ECO:0000259" key="1">
    <source>
        <dbReference type="Pfam" id="PF01636"/>
    </source>
</evidence>
<dbReference type="OrthoDB" id="10003767at2759"/>
<organism evidence="2 3">
    <name type="scientific">Penicillium angulare</name>
    <dbReference type="NCBI Taxonomy" id="116970"/>
    <lineage>
        <taxon>Eukaryota</taxon>
        <taxon>Fungi</taxon>
        <taxon>Dikarya</taxon>
        <taxon>Ascomycota</taxon>
        <taxon>Pezizomycotina</taxon>
        <taxon>Eurotiomycetes</taxon>
        <taxon>Eurotiomycetidae</taxon>
        <taxon>Eurotiales</taxon>
        <taxon>Aspergillaceae</taxon>
        <taxon>Penicillium</taxon>
    </lineage>
</organism>
<dbReference type="SUPFAM" id="SSF56112">
    <property type="entry name" value="Protein kinase-like (PK-like)"/>
    <property type="match status" value="1"/>
</dbReference>
<dbReference type="Proteomes" id="UP001149165">
    <property type="component" value="Unassembled WGS sequence"/>
</dbReference>
<dbReference type="InterPro" id="IPR011009">
    <property type="entry name" value="Kinase-like_dom_sf"/>
</dbReference>
<comment type="caution">
    <text evidence="2">The sequence shown here is derived from an EMBL/GenBank/DDBJ whole genome shotgun (WGS) entry which is preliminary data.</text>
</comment>
<dbReference type="AlphaFoldDB" id="A0A9W9K5A9"/>
<dbReference type="EMBL" id="JAPQKH010000006">
    <property type="protein sequence ID" value="KAJ5093629.1"/>
    <property type="molecule type" value="Genomic_DNA"/>
</dbReference>
<evidence type="ECO:0000313" key="2">
    <source>
        <dbReference type="EMBL" id="KAJ5093629.1"/>
    </source>
</evidence>
<gene>
    <name evidence="2" type="ORF">N7456_009490</name>
</gene>
<accession>A0A9W9K5A9</accession>
<dbReference type="Gene3D" id="3.30.200.20">
    <property type="entry name" value="Phosphorylase Kinase, domain 1"/>
    <property type="match status" value="1"/>
</dbReference>
<name>A0A9W9K5A9_9EURO</name>